<feature type="region of interest" description="Disordered" evidence="1">
    <location>
        <begin position="1006"/>
        <end position="1056"/>
    </location>
</feature>
<evidence type="ECO:0000313" key="3">
    <source>
        <dbReference type="WBParaSite" id="PTRK_0001301800.1"/>
    </source>
</evidence>
<accession>A0A0N4ZWI7</accession>
<organism evidence="2 3">
    <name type="scientific">Parastrongyloides trichosuri</name>
    <name type="common">Possum-specific nematode worm</name>
    <dbReference type="NCBI Taxonomy" id="131310"/>
    <lineage>
        <taxon>Eukaryota</taxon>
        <taxon>Metazoa</taxon>
        <taxon>Ecdysozoa</taxon>
        <taxon>Nematoda</taxon>
        <taxon>Chromadorea</taxon>
        <taxon>Rhabditida</taxon>
        <taxon>Tylenchina</taxon>
        <taxon>Panagrolaimomorpha</taxon>
        <taxon>Strongyloidoidea</taxon>
        <taxon>Strongyloididae</taxon>
        <taxon>Parastrongyloides</taxon>
    </lineage>
</organism>
<proteinExistence type="predicted"/>
<evidence type="ECO:0000256" key="1">
    <source>
        <dbReference type="SAM" id="MobiDB-lite"/>
    </source>
</evidence>
<feature type="region of interest" description="Disordered" evidence="1">
    <location>
        <begin position="661"/>
        <end position="690"/>
    </location>
</feature>
<name>A0A0N4ZWI7_PARTI</name>
<feature type="compositionally biased region" description="Gly residues" evidence="1">
    <location>
        <begin position="1013"/>
        <end position="1022"/>
    </location>
</feature>
<dbReference type="Proteomes" id="UP000038045">
    <property type="component" value="Unplaced"/>
</dbReference>
<keyword evidence="2" id="KW-1185">Reference proteome</keyword>
<feature type="compositionally biased region" description="Basic and acidic residues" evidence="1">
    <location>
        <begin position="567"/>
        <end position="595"/>
    </location>
</feature>
<sequence length="1228" mass="129005">MTGKLAGREVGGDGVERLFEGLLVGHLPRHEEGQGVLDPRVIGDVDQPFIDDLGPGFGRDIGAQVAGRITDGVDIGRRPRHAGGVDQGRAAAIEDGHGVAFSARGHAGVKIRFFLGGFREFALGPAIEHGDDRTDDFQVTQLLRGDVHQHIATAAVLVGEPLSEVAHGGGELTLGTAELFEHQGGESGIGFGDPNRISAESAAGVLAGAPQLEMLLHQHGQAFVDPPRHAHLLLQGGREGVVGRRIAAALSQNDQGPIGGRLEVLEGVVGEGVLQDFVLGEAVADGRQVAAERERSVLKAGRLLVEALQQGLQSQDLSLGFKTVGLQPAHVEHGQGVLGPAFRDIGMGRILPVDDIDGAVAEHPQPPVLDHHSRVFVDAQPHEPRIVGHRAQQPAEPSPFGEMLVDDDIGEQAQSGSHVHLADPVGLRARSLDQHGLAHHRSPRRRACDQAPARMEIANAPLDRRVADLAGEPELVAAAEEDARGAVEPVEKVLLMAFGAVLDVELDQFPDAEALEAFPITVEIAFGFMGGDGRDHQLAAAEAPGDLAEDDPLAGLDDAGRVQAQGRGREGRTEGQDLRPHRFDTGRRQDDEVPGSRRFKACSHGLLLLLHAAETRRVRAAAQRAFGEEADHVPGGTNAVVGRLPEDDFVEEACADLAHGDDLLRPPVAGDADHGDGPSPGGPDRRHEGAEGPKAVRVVGVVHDDPETVLVADVEATGILLVAGCEAAQGRPDPLRKHAYAVAGRRSRQGVGHIEGGRPAQGRRQVRCMAQPAALAPVVKLEHAAYGVIEDRGTAFGHMLQQEARGVGTAAHGEIDDPAARPPTGHGLGHHRLDLRQVLQRVHPLEPQVVGLDVEDAADVATVEGKALAEDAPPGAFQHGDVDDGIIEHPPGAARAAGVAGADPLPVDIDAAGVGQAHDPSFRLQHMGDHPPHGRFPVGARHCDHGNAGPDAPREHHVQNRPGDVPRLALRRRQMHAQSRRRIDLDHTPAGVAHRAADVRRQKIHPGHVQAQGQGGPPGDSGVGRMNLVGPVRRGPARGKVGGGPERDPDAGPRNALGRQALAGQEGQRLLVEADLGQAVLMADAPARVGVDRLDQLGHRPAAVPLDAGRAALGDSDDPAVDHQNPVIAARKLLLDDDPSSVGRRQGEGLPDGLARVQACRHAPSMVAVERLDHNAAAQACGGGGGLVRGAHHLPARGRTAHGLKQGLGLGLVARQFGRDQARAVRHA</sequence>
<protein>
    <submittedName>
        <fullName evidence="3">PE-PGRS family protein</fullName>
    </submittedName>
</protein>
<evidence type="ECO:0000313" key="2">
    <source>
        <dbReference type="Proteomes" id="UP000038045"/>
    </source>
</evidence>
<feature type="region of interest" description="Disordered" evidence="1">
    <location>
        <begin position="561"/>
        <end position="595"/>
    </location>
</feature>
<dbReference type="AlphaFoldDB" id="A0A0N4ZWI7"/>
<reference evidence="3" key="1">
    <citation type="submission" date="2017-02" db="UniProtKB">
        <authorList>
            <consortium name="WormBaseParasite"/>
        </authorList>
    </citation>
    <scope>IDENTIFICATION</scope>
</reference>
<dbReference type="WBParaSite" id="PTRK_0001301800.1">
    <property type="protein sequence ID" value="PTRK_0001301800.1"/>
    <property type="gene ID" value="PTRK_0001301800"/>
</dbReference>